<accession>A0A4P9ZQE7</accession>
<protein>
    <recommendedName>
        <fullName evidence="7">G-protein coupled receptors family 1 profile domain-containing protein</fullName>
    </recommendedName>
</protein>
<dbReference type="Gene3D" id="1.20.1070.10">
    <property type="entry name" value="Rhodopsin 7-helix transmembrane proteins"/>
    <property type="match status" value="1"/>
</dbReference>
<dbReference type="EMBL" id="ML002808">
    <property type="protein sequence ID" value="RKP35704.1"/>
    <property type="molecule type" value="Genomic_DNA"/>
</dbReference>
<evidence type="ECO:0000256" key="1">
    <source>
        <dbReference type="ARBA" id="ARBA00004141"/>
    </source>
</evidence>
<evidence type="ECO:0000256" key="5">
    <source>
        <dbReference type="SAM" id="MobiDB-lite"/>
    </source>
</evidence>
<feature type="transmembrane region" description="Helical" evidence="6">
    <location>
        <begin position="122"/>
        <end position="140"/>
    </location>
</feature>
<comment type="subcellular location">
    <subcellularLocation>
        <location evidence="1">Membrane</location>
        <topology evidence="1">Multi-pass membrane protein</topology>
    </subcellularLocation>
</comment>
<dbReference type="GO" id="GO:0007189">
    <property type="term" value="P:adenylate cyclase-activating G protein-coupled receptor signaling pathway"/>
    <property type="evidence" value="ECO:0007669"/>
    <property type="project" value="TreeGrafter"/>
</dbReference>
<dbReference type="PANTHER" id="PTHR23112">
    <property type="entry name" value="G PROTEIN-COUPLED RECEPTOR 157-RELATED"/>
    <property type="match status" value="1"/>
</dbReference>
<evidence type="ECO:0000256" key="3">
    <source>
        <dbReference type="ARBA" id="ARBA00022989"/>
    </source>
</evidence>
<dbReference type="PROSITE" id="PS50262">
    <property type="entry name" value="G_PROTEIN_RECEP_F1_2"/>
    <property type="match status" value="1"/>
</dbReference>
<reference evidence="9" key="1">
    <citation type="journal article" date="2018" name="Nat. Microbiol.">
        <title>Leveraging single-cell genomics to expand the fungal tree of life.</title>
        <authorList>
            <person name="Ahrendt S.R."/>
            <person name="Quandt C.A."/>
            <person name="Ciobanu D."/>
            <person name="Clum A."/>
            <person name="Salamov A."/>
            <person name="Andreopoulos B."/>
            <person name="Cheng J.F."/>
            <person name="Woyke T."/>
            <person name="Pelin A."/>
            <person name="Henrissat B."/>
            <person name="Reynolds N.K."/>
            <person name="Benny G.L."/>
            <person name="Smith M.E."/>
            <person name="James T.Y."/>
            <person name="Grigoriev I.V."/>
        </authorList>
    </citation>
    <scope>NUCLEOTIDE SEQUENCE [LARGE SCALE GENOMIC DNA]</scope>
    <source>
        <strain evidence="9">RSA 468</strain>
    </source>
</reference>
<keyword evidence="3 6" id="KW-1133">Transmembrane helix</keyword>
<dbReference type="GO" id="GO:0005886">
    <property type="term" value="C:plasma membrane"/>
    <property type="evidence" value="ECO:0007669"/>
    <property type="project" value="TreeGrafter"/>
</dbReference>
<evidence type="ECO:0000259" key="7">
    <source>
        <dbReference type="PROSITE" id="PS50262"/>
    </source>
</evidence>
<feature type="region of interest" description="Disordered" evidence="5">
    <location>
        <begin position="363"/>
        <end position="386"/>
    </location>
</feature>
<organism evidence="8 9">
    <name type="scientific">Dimargaris cristalligena</name>
    <dbReference type="NCBI Taxonomy" id="215637"/>
    <lineage>
        <taxon>Eukaryota</taxon>
        <taxon>Fungi</taxon>
        <taxon>Fungi incertae sedis</taxon>
        <taxon>Zoopagomycota</taxon>
        <taxon>Kickxellomycotina</taxon>
        <taxon>Dimargaritomycetes</taxon>
        <taxon>Dimargaritales</taxon>
        <taxon>Dimargaritaceae</taxon>
        <taxon>Dimargaris</taxon>
    </lineage>
</organism>
<gene>
    <name evidence="8" type="ORF">BJ085DRAFT_32147</name>
</gene>
<feature type="transmembrane region" description="Helical" evidence="6">
    <location>
        <begin position="12"/>
        <end position="32"/>
    </location>
</feature>
<evidence type="ECO:0000256" key="2">
    <source>
        <dbReference type="ARBA" id="ARBA00022692"/>
    </source>
</evidence>
<name>A0A4P9ZQE7_9FUNG</name>
<keyword evidence="4 6" id="KW-0472">Membrane</keyword>
<dbReference type="AlphaFoldDB" id="A0A4P9ZQE7"/>
<dbReference type="GO" id="GO:0004930">
    <property type="term" value="F:G protein-coupled receptor activity"/>
    <property type="evidence" value="ECO:0007669"/>
    <property type="project" value="TreeGrafter"/>
</dbReference>
<feature type="domain" description="G-protein coupled receptors family 1 profile" evidence="7">
    <location>
        <begin position="24"/>
        <end position="278"/>
    </location>
</feature>
<feature type="transmembrane region" description="Helical" evidence="6">
    <location>
        <begin position="84"/>
        <end position="110"/>
    </location>
</feature>
<keyword evidence="2 6" id="KW-0812">Transmembrane</keyword>
<feature type="compositionally biased region" description="Basic and acidic residues" evidence="5">
    <location>
        <begin position="374"/>
        <end position="386"/>
    </location>
</feature>
<evidence type="ECO:0000256" key="6">
    <source>
        <dbReference type="SAM" id="Phobius"/>
    </source>
</evidence>
<dbReference type="InterPro" id="IPR017452">
    <property type="entry name" value="GPCR_Rhodpsn_7TM"/>
</dbReference>
<dbReference type="SUPFAM" id="SSF81321">
    <property type="entry name" value="Family A G protein-coupled receptor-like"/>
    <property type="match status" value="1"/>
</dbReference>
<keyword evidence="9" id="KW-1185">Reference proteome</keyword>
<dbReference type="Proteomes" id="UP000268162">
    <property type="component" value="Unassembled WGS sequence"/>
</dbReference>
<feature type="transmembrane region" description="Helical" evidence="6">
    <location>
        <begin position="160"/>
        <end position="193"/>
    </location>
</feature>
<proteinExistence type="predicted"/>
<feature type="transmembrane region" description="Helical" evidence="6">
    <location>
        <begin position="214"/>
        <end position="232"/>
    </location>
</feature>
<feature type="transmembrane region" description="Helical" evidence="6">
    <location>
        <begin position="252"/>
        <end position="273"/>
    </location>
</feature>
<evidence type="ECO:0000256" key="4">
    <source>
        <dbReference type="ARBA" id="ARBA00023136"/>
    </source>
</evidence>
<sequence>MNYYALYVANYTLASLSVLCSLISIAIILWVWYKKPSTKESPSFSLAIWISFTDIPLRIVDYLTNPLTFGRDFPNSPVYARFLWWLNMFSIMWFVYLNVMIALDLQLVIFHRLPRQARIRRMYPYMATGVAFFFSFWYLILPDVRFLADGSVTTSVPQSLAVYFSMYWLTAWLLVAILYVTTVVVAIFITLYRSQARLKEFALINASRSRSRNLINNARLIVAYPVIMFFLFVPYSSINLVNLVRSNVPRTLMDMCLITFSLQGILNFVTLLFHPVMLAAYKENLFNLPAFLRPIPVERKRRGKGKPTAFSGLPTLGALPTSKKAKVTHLHSLDMGPGVTGHFNVVMESSQMSVTECDTDSMNSYFGTPPAQHSDSDSFHEETTYL</sequence>
<evidence type="ECO:0000313" key="9">
    <source>
        <dbReference type="Proteomes" id="UP000268162"/>
    </source>
</evidence>
<evidence type="ECO:0000313" key="8">
    <source>
        <dbReference type="EMBL" id="RKP35704.1"/>
    </source>
</evidence>
<dbReference type="PANTHER" id="PTHR23112:SF0">
    <property type="entry name" value="TRANSMEMBRANE PROTEIN 116"/>
    <property type="match status" value="1"/>
</dbReference>